<dbReference type="EMBL" id="JBHSWN010000001">
    <property type="protein sequence ID" value="MFC6790953.1"/>
    <property type="molecule type" value="Genomic_DNA"/>
</dbReference>
<organism evidence="1 2">
    <name type="scientific">Methylobacterium komagatae</name>
    <dbReference type="NCBI Taxonomy" id="374425"/>
    <lineage>
        <taxon>Bacteria</taxon>
        <taxon>Pseudomonadati</taxon>
        <taxon>Pseudomonadota</taxon>
        <taxon>Alphaproteobacteria</taxon>
        <taxon>Hyphomicrobiales</taxon>
        <taxon>Methylobacteriaceae</taxon>
        <taxon>Methylobacterium</taxon>
    </lineage>
</organism>
<accession>A0ABW2BKK6</accession>
<name>A0ABW2BKK6_9HYPH</name>
<dbReference type="Proteomes" id="UP001596292">
    <property type="component" value="Unassembled WGS sequence"/>
</dbReference>
<proteinExistence type="predicted"/>
<evidence type="ECO:0000313" key="2">
    <source>
        <dbReference type="Proteomes" id="UP001596292"/>
    </source>
</evidence>
<keyword evidence="2" id="KW-1185">Reference proteome</keyword>
<gene>
    <name evidence="1" type="ORF">ACFQE0_15830</name>
</gene>
<protein>
    <submittedName>
        <fullName evidence="1">Uncharacterized protein</fullName>
    </submittedName>
</protein>
<dbReference type="RefSeq" id="WP_378971309.1">
    <property type="nucleotide sequence ID" value="NZ_JBHSWN010000001.1"/>
</dbReference>
<reference evidence="2" key="1">
    <citation type="journal article" date="2019" name="Int. J. Syst. Evol. Microbiol.">
        <title>The Global Catalogue of Microorganisms (GCM) 10K type strain sequencing project: providing services to taxonomists for standard genome sequencing and annotation.</title>
        <authorList>
            <consortium name="The Broad Institute Genomics Platform"/>
            <consortium name="The Broad Institute Genome Sequencing Center for Infectious Disease"/>
            <person name="Wu L."/>
            <person name="Ma J."/>
        </authorList>
    </citation>
    <scope>NUCLEOTIDE SEQUENCE [LARGE SCALE GENOMIC DNA]</scope>
    <source>
        <strain evidence="2">CCUG 48316</strain>
    </source>
</reference>
<sequence>MPLGHPGQPVELDPVCVLLTSHEASSLPGGAYGASGDNGTACDAGFGHVLQRAAGAGEAARGLTNA</sequence>
<comment type="caution">
    <text evidence="1">The sequence shown here is derived from an EMBL/GenBank/DDBJ whole genome shotgun (WGS) entry which is preliminary data.</text>
</comment>
<evidence type="ECO:0000313" key="1">
    <source>
        <dbReference type="EMBL" id="MFC6790953.1"/>
    </source>
</evidence>